<dbReference type="EMBL" id="CVQI01029557">
    <property type="protein sequence ID" value="CRK36884.1"/>
    <property type="molecule type" value="Genomic_DNA"/>
</dbReference>
<protein>
    <submittedName>
        <fullName evidence="1">Uncharacterized protein</fullName>
    </submittedName>
</protein>
<dbReference type="AlphaFoldDB" id="A0A0G4MRQ9"/>
<reference evidence="2" key="1">
    <citation type="submission" date="2015-05" db="EMBL/GenBank/DDBJ databases">
        <authorList>
            <person name="Fogelqvist Johan"/>
        </authorList>
    </citation>
    <scope>NUCLEOTIDE SEQUENCE [LARGE SCALE GENOMIC DNA]</scope>
</reference>
<dbReference type="Proteomes" id="UP000045706">
    <property type="component" value="Unassembled WGS sequence"/>
</dbReference>
<organism evidence="1 2">
    <name type="scientific">Verticillium longisporum</name>
    <name type="common">Verticillium dahliae var. longisporum</name>
    <dbReference type="NCBI Taxonomy" id="100787"/>
    <lineage>
        <taxon>Eukaryota</taxon>
        <taxon>Fungi</taxon>
        <taxon>Dikarya</taxon>
        <taxon>Ascomycota</taxon>
        <taxon>Pezizomycotina</taxon>
        <taxon>Sordariomycetes</taxon>
        <taxon>Hypocreomycetidae</taxon>
        <taxon>Glomerellales</taxon>
        <taxon>Plectosphaerellaceae</taxon>
        <taxon>Verticillium</taxon>
    </lineage>
</organism>
<evidence type="ECO:0000313" key="1">
    <source>
        <dbReference type="EMBL" id="CRK36884.1"/>
    </source>
</evidence>
<sequence>MTSKVPAIVLNRLSERAKETLDKVAKFVEEDCIP</sequence>
<accession>A0A0G4MRQ9</accession>
<name>A0A0G4MRQ9_VERLO</name>
<gene>
    <name evidence="1" type="ORF">BN1723_015136</name>
</gene>
<proteinExistence type="predicted"/>
<evidence type="ECO:0000313" key="2">
    <source>
        <dbReference type="Proteomes" id="UP000045706"/>
    </source>
</evidence>